<dbReference type="KEGG" id="xla:108717455"/>
<dbReference type="OrthoDB" id="3863715at2759"/>
<dbReference type="InterPro" id="IPR057811">
    <property type="entry name" value="RBD_ZCCHC3_2nd"/>
</dbReference>
<dbReference type="InterPro" id="IPR042509">
    <property type="entry name" value="ZCCHC3"/>
</dbReference>
<keyword evidence="3" id="KW-1185">Reference proteome</keyword>
<dbReference type="Pfam" id="PF23058">
    <property type="entry name" value="RBD_ZCCHC3_2nd"/>
    <property type="match status" value="1"/>
</dbReference>
<evidence type="ECO:0000259" key="1">
    <source>
        <dbReference type="Pfam" id="PF23057"/>
    </source>
</evidence>
<dbReference type="Gene3D" id="4.10.60.10">
    <property type="entry name" value="Zinc finger, CCHC-type"/>
    <property type="match status" value="1"/>
</dbReference>
<dbReference type="PANTHER" id="PTHR22639">
    <property type="entry name" value="GAG-RELATED PROTEIN"/>
    <property type="match status" value="1"/>
</dbReference>
<evidence type="ECO:0000313" key="4">
    <source>
        <dbReference type="RefSeq" id="XP_018120192.2"/>
    </source>
</evidence>
<dbReference type="GO" id="GO:0008270">
    <property type="term" value="F:zinc ion binding"/>
    <property type="evidence" value="ECO:0007669"/>
    <property type="project" value="InterPro"/>
</dbReference>
<dbReference type="GO" id="GO:0002218">
    <property type="term" value="P:activation of innate immune response"/>
    <property type="evidence" value="ECO:0007669"/>
    <property type="project" value="InterPro"/>
</dbReference>
<dbReference type="SUPFAM" id="SSF57756">
    <property type="entry name" value="Retrovirus zinc finger-like domains"/>
    <property type="match status" value="1"/>
</dbReference>
<sequence>AGSVLPGWILKSAWVKHSIRIIVDEVVSWESQLRYIAEVIFFAIGGIEKKEILAIQEYLRRGIYDVTFDGEGIYLCFLSNWRETFQDEWLQGFRIVSHFPEEEITLVIKSYSLFVPLKEVEFVLRNYCKKVSFVGKVFNEIGVWASKYKFKVTFKEDTFLPAGFRLGNANLDIFFPGMPEFCRKCRLYGHGAETCKTCSNCGCFGHGFKGCTEPKKCNLCLQVGHLYAKCPQRKGRKESIVEEKPVPVKEDFAELQLASSFEEILAGELRCGADPVWGMGEIEGSAVTKKRGKIKNDPDIAVEKKSRSVSQVRPPSRGEVLYDFWKEKSDLEIRTFFESWTEEEEKKIF</sequence>
<dbReference type="GeneID" id="108717455"/>
<dbReference type="GO" id="GO:0003723">
    <property type="term" value="F:RNA binding"/>
    <property type="evidence" value="ECO:0007669"/>
    <property type="project" value="InterPro"/>
</dbReference>
<dbReference type="GO" id="GO:0003690">
    <property type="term" value="F:double-stranded DNA binding"/>
    <property type="evidence" value="ECO:0007669"/>
    <property type="project" value="InterPro"/>
</dbReference>
<organism evidence="3 4">
    <name type="scientific">Xenopus laevis</name>
    <name type="common">African clawed frog</name>
    <dbReference type="NCBI Taxonomy" id="8355"/>
    <lineage>
        <taxon>Eukaryota</taxon>
        <taxon>Metazoa</taxon>
        <taxon>Chordata</taxon>
        <taxon>Craniata</taxon>
        <taxon>Vertebrata</taxon>
        <taxon>Euteleostomi</taxon>
        <taxon>Amphibia</taxon>
        <taxon>Batrachia</taxon>
        <taxon>Anura</taxon>
        <taxon>Pipoidea</taxon>
        <taxon>Pipidae</taxon>
        <taxon>Xenopodinae</taxon>
        <taxon>Xenopus</taxon>
        <taxon>Xenopus</taxon>
    </lineage>
</organism>
<feature type="domain" description="Zinc finger CCHC" evidence="2">
    <location>
        <begin position="111"/>
        <end position="169"/>
    </location>
</feature>
<reference evidence="4" key="1">
    <citation type="submission" date="2025-08" db="UniProtKB">
        <authorList>
            <consortium name="RefSeq"/>
        </authorList>
    </citation>
    <scope>IDENTIFICATION</scope>
    <source>
        <strain evidence="4">J_2021</strain>
        <tissue evidence="4">Erythrocytes</tissue>
    </source>
</reference>
<dbReference type="InterPro" id="IPR036875">
    <property type="entry name" value="Znf_CCHC_sf"/>
</dbReference>
<dbReference type="PANTHER" id="PTHR22639:SF6">
    <property type="entry name" value="ZINC FINGER CCHC DOMAIN-CONTAINING PROTEIN 3-LIKE"/>
    <property type="match status" value="1"/>
</dbReference>
<dbReference type="Proteomes" id="UP000186698">
    <property type="component" value="Chromosome 5S"/>
</dbReference>
<name>A0A8J0VAX9_XENLA</name>
<evidence type="ECO:0000259" key="2">
    <source>
        <dbReference type="Pfam" id="PF23058"/>
    </source>
</evidence>
<feature type="domain" description="Zinc finger CCHC" evidence="1">
    <location>
        <begin position="16"/>
        <end position="92"/>
    </location>
</feature>
<dbReference type="AlphaFoldDB" id="A0A8J0VAX9"/>
<feature type="non-terminal residue" evidence="4">
    <location>
        <position position="1"/>
    </location>
</feature>
<accession>A0A8J0VAX9</accession>
<protein>
    <submittedName>
        <fullName evidence="4">Zinc finger CCHC domain-containing protein 3-like</fullName>
    </submittedName>
</protein>
<dbReference type="Pfam" id="PF23057">
    <property type="entry name" value="RBD_ZCCHC3_1st"/>
    <property type="match status" value="1"/>
</dbReference>
<gene>
    <name evidence="4" type="primary">LOC108717455</name>
</gene>
<dbReference type="RefSeq" id="XP_018120192.2">
    <property type="nucleotide sequence ID" value="XM_018264703.2"/>
</dbReference>
<evidence type="ECO:0000313" key="3">
    <source>
        <dbReference type="Proteomes" id="UP000186698"/>
    </source>
</evidence>
<dbReference type="InterPro" id="IPR057810">
    <property type="entry name" value="RBD_ZCCHC3_1st"/>
</dbReference>
<proteinExistence type="predicted"/>